<dbReference type="InterPro" id="IPR039031">
    <property type="entry name" value="Mucolipin"/>
</dbReference>
<evidence type="ECO:0000256" key="4">
    <source>
        <dbReference type="ARBA" id="ARBA00022475"/>
    </source>
</evidence>
<dbReference type="Pfam" id="PF08016">
    <property type="entry name" value="PKD_channel"/>
    <property type="match status" value="1"/>
</dbReference>
<feature type="transmembrane region" description="Helical" evidence="14">
    <location>
        <begin position="543"/>
        <end position="565"/>
    </location>
</feature>
<evidence type="ECO:0000256" key="6">
    <source>
        <dbReference type="ARBA" id="ARBA00022753"/>
    </source>
</evidence>
<proteinExistence type="predicted"/>
<evidence type="ECO:0000259" key="15">
    <source>
        <dbReference type="Pfam" id="PF08016"/>
    </source>
</evidence>
<evidence type="ECO:0000256" key="12">
    <source>
        <dbReference type="ARBA" id="ARBA00036634"/>
    </source>
</evidence>
<dbReference type="PANTHER" id="PTHR12127">
    <property type="entry name" value="MUCOLIPIN"/>
    <property type="match status" value="1"/>
</dbReference>
<keyword evidence="10" id="KW-1015">Disulfide bond</keyword>
<evidence type="ECO:0000256" key="9">
    <source>
        <dbReference type="ARBA" id="ARBA00023136"/>
    </source>
</evidence>
<comment type="subcellular location">
    <subcellularLocation>
        <location evidence="2">Cell membrane</location>
        <topology evidence="2">Multi-pass membrane protein</topology>
    </subcellularLocation>
    <subcellularLocation>
        <location evidence="1">Endosome membrane</location>
        <topology evidence="1">Multi-pass membrane protein</topology>
    </subcellularLocation>
</comment>
<feature type="transmembrane region" description="Helical" evidence="14">
    <location>
        <begin position="396"/>
        <end position="419"/>
    </location>
</feature>
<reference evidence="17" key="1">
    <citation type="submission" date="2014-01" db="EMBL/GenBank/DDBJ databases">
        <authorList>
            <person name="Aslett M."/>
        </authorList>
    </citation>
    <scope>NUCLEOTIDE SEQUENCE</scope>
</reference>
<organism evidence="17 18">
    <name type="scientific">Trichuris trichiura</name>
    <name type="common">Whipworm</name>
    <name type="synonym">Trichocephalus trichiurus</name>
    <dbReference type="NCBI Taxonomy" id="36087"/>
    <lineage>
        <taxon>Eukaryota</taxon>
        <taxon>Metazoa</taxon>
        <taxon>Ecdysozoa</taxon>
        <taxon>Nematoda</taxon>
        <taxon>Enoplea</taxon>
        <taxon>Dorylaimia</taxon>
        <taxon>Trichinellida</taxon>
        <taxon>Trichuridae</taxon>
        <taxon>Trichuris</taxon>
    </lineage>
</organism>
<keyword evidence="5 14" id="KW-0812">Transmembrane</keyword>
<dbReference type="Proteomes" id="UP000030665">
    <property type="component" value="Unassembled WGS sequence"/>
</dbReference>
<sequence length="623" mass="72036">MNASRLRRLTSSDEDGRTQSEPEETITSSNRLTNDISVVPNSTDTRDDRAEVLKQRLRFFFLNPIEKWRIRRRLPWKLIVQAIKVLFVTIQLYNFGDMRMAHVNFIEESKASLRHIFLPQWSSERDIISYPPNSAPYAIYSLDDFYSHLTYAVVQPVGILCRLAANLIQYYKLNVTTFGNYEYNRKRFDEYDYPPMLICLYQYKLSEAHMPNPDYIYDTTVLKNCSTITLRNMEWLNESFSIVPILASKNMTIHRRRSEKRAVEFGSHLTILFLFVELMFSLKTIHVRRTTSSDLPDCFRLDPVIRFDSAMHTGQVLVELSVKAEYVNCRGEMKAPGTGRAYRILLTTLDVLILPTCVVSLLLCARALLSAYYLKSDTRRFLKETLGQSLSKNDELAFLNGWYILILVNDVCILLGTLLKLDLEFKVFDSSLLTATGMLLGVGTFLVWMGILRYFGFFSQYNLIILTLKRSIPNVVRFMLCAAILYLAFLFCGWIVIGPYNMKFRSLLITSECLFALINGDDMFATFSTTSDQNVAVSCFTRIYLYIFISLFTYVVLSLFIAIIMDAYDVIKVCHEQQSQDSVLLQFIGKLAADESDEQFPVTESAVFLRLCRSVRSRFEQRR</sequence>
<evidence type="ECO:0000313" key="18">
    <source>
        <dbReference type="Proteomes" id="UP000030665"/>
    </source>
</evidence>
<feature type="transmembrane region" description="Helical" evidence="14">
    <location>
        <begin position="431"/>
        <end position="455"/>
    </location>
</feature>
<feature type="transmembrane region" description="Helical" evidence="14">
    <location>
        <begin position="352"/>
        <end position="375"/>
    </location>
</feature>
<dbReference type="InterPro" id="IPR013122">
    <property type="entry name" value="PKD1_2_channel"/>
</dbReference>
<keyword evidence="9 14" id="KW-0472">Membrane</keyword>
<dbReference type="Pfam" id="PF21381">
    <property type="entry name" value="MCLN_ECD"/>
    <property type="match status" value="1"/>
</dbReference>
<evidence type="ECO:0000256" key="13">
    <source>
        <dbReference type="SAM" id="MobiDB-lite"/>
    </source>
</evidence>
<evidence type="ECO:0000256" key="1">
    <source>
        <dbReference type="ARBA" id="ARBA00004337"/>
    </source>
</evidence>
<evidence type="ECO:0000256" key="11">
    <source>
        <dbReference type="ARBA" id="ARBA00023303"/>
    </source>
</evidence>
<dbReference type="Gene3D" id="1.10.287.70">
    <property type="match status" value="1"/>
</dbReference>
<dbReference type="GO" id="GO:0010008">
    <property type="term" value="C:endosome membrane"/>
    <property type="evidence" value="ECO:0007669"/>
    <property type="project" value="UniProtKB-SubCell"/>
</dbReference>
<feature type="domain" description="Polycystin cation channel PKD1/PKD2" evidence="15">
    <location>
        <begin position="432"/>
        <end position="570"/>
    </location>
</feature>
<comment type="catalytic activity">
    <reaction evidence="12">
        <text>Ca(2+)(in) = Ca(2+)(out)</text>
        <dbReference type="Rhea" id="RHEA:29671"/>
        <dbReference type="ChEBI" id="CHEBI:29108"/>
    </reaction>
</comment>
<evidence type="ECO:0000256" key="10">
    <source>
        <dbReference type="ARBA" id="ARBA00023157"/>
    </source>
</evidence>
<dbReference type="GO" id="GO:0005765">
    <property type="term" value="C:lysosomal membrane"/>
    <property type="evidence" value="ECO:0007669"/>
    <property type="project" value="TreeGrafter"/>
</dbReference>
<dbReference type="OrthoDB" id="263481at2759"/>
<evidence type="ECO:0000256" key="14">
    <source>
        <dbReference type="SAM" id="Phobius"/>
    </source>
</evidence>
<feature type="domain" description="Mucolipin extracytosolic" evidence="16">
    <location>
        <begin position="103"/>
        <end position="330"/>
    </location>
</feature>
<feature type="compositionally biased region" description="Basic and acidic residues" evidence="13">
    <location>
        <begin position="10"/>
        <end position="20"/>
    </location>
</feature>
<dbReference type="AlphaFoldDB" id="A0A077ZFT1"/>
<keyword evidence="3" id="KW-0813">Transport</keyword>
<evidence type="ECO:0000256" key="2">
    <source>
        <dbReference type="ARBA" id="ARBA00004651"/>
    </source>
</evidence>
<keyword evidence="11" id="KW-0407">Ion channel</keyword>
<dbReference type="STRING" id="36087.A0A077ZFT1"/>
<keyword evidence="7 14" id="KW-1133">Transmembrane helix</keyword>
<keyword evidence="6" id="KW-0967">Endosome</keyword>
<feature type="region of interest" description="Disordered" evidence="13">
    <location>
        <begin position="1"/>
        <end position="27"/>
    </location>
</feature>
<evidence type="ECO:0000259" key="16">
    <source>
        <dbReference type="Pfam" id="PF21381"/>
    </source>
</evidence>
<accession>A0A077ZFT1</accession>
<dbReference type="InterPro" id="IPR049134">
    <property type="entry name" value="MCLN_ECD"/>
</dbReference>
<dbReference type="PANTHER" id="PTHR12127:SF7">
    <property type="entry name" value="SD02261P"/>
    <property type="match status" value="1"/>
</dbReference>
<name>A0A077ZFT1_TRITR</name>
<dbReference type="GO" id="GO:0005886">
    <property type="term" value="C:plasma membrane"/>
    <property type="evidence" value="ECO:0007669"/>
    <property type="project" value="UniProtKB-SubCell"/>
</dbReference>
<keyword evidence="4" id="KW-1003">Cell membrane</keyword>
<keyword evidence="18" id="KW-1185">Reference proteome</keyword>
<keyword evidence="8" id="KW-0406">Ion transport</keyword>
<dbReference type="EMBL" id="HG806515">
    <property type="protein sequence ID" value="CDW59196.1"/>
    <property type="molecule type" value="Genomic_DNA"/>
</dbReference>
<feature type="transmembrane region" description="Helical" evidence="14">
    <location>
        <begin position="265"/>
        <end position="285"/>
    </location>
</feature>
<evidence type="ECO:0000313" key="17">
    <source>
        <dbReference type="EMBL" id="CDW59196.1"/>
    </source>
</evidence>
<feature type="transmembrane region" description="Helical" evidence="14">
    <location>
        <begin position="475"/>
        <end position="497"/>
    </location>
</feature>
<dbReference type="GO" id="GO:0072345">
    <property type="term" value="F:NAADP-sensitive calcium-release channel activity"/>
    <property type="evidence" value="ECO:0007669"/>
    <property type="project" value="TreeGrafter"/>
</dbReference>
<reference evidence="17" key="2">
    <citation type="submission" date="2014-03" db="EMBL/GenBank/DDBJ databases">
        <title>The whipworm genome and dual-species transcriptomics of an intimate host-pathogen interaction.</title>
        <authorList>
            <person name="Foth B.J."/>
            <person name="Tsai I.J."/>
            <person name="Reid A.J."/>
            <person name="Bancroft A.J."/>
            <person name="Nichol S."/>
            <person name="Tracey A."/>
            <person name="Holroyd N."/>
            <person name="Cotton J.A."/>
            <person name="Stanley E.J."/>
            <person name="Zarowiecki M."/>
            <person name="Liu J.Z."/>
            <person name="Huckvale T."/>
            <person name="Cooper P.J."/>
            <person name="Grencis R.K."/>
            <person name="Berriman M."/>
        </authorList>
    </citation>
    <scope>NUCLEOTIDE SEQUENCE [LARGE SCALE GENOMIC DNA]</scope>
</reference>
<evidence type="ECO:0000256" key="7">
    <source>
        <dbReference type="ARBA" id="ARBA00022989"/>
    </source>
</evidence>
<dbReference type="CDD" id="cd21050">
    <property type="entry name" value="ELD_TRPML"/>
    <property type="match status" value="1"/>
</dbReference>
<protein>
    <submittedName>
        <fullName evidence="17">PKD channel domain containing protein</fullName>
    </submittedName>
</protein>
<gene>
    <name evidence="17" type="ORF">TTRE_0000752601</name>
</gene>
<evidence type="ECO:0000256" key="5">
    <source>
        <dbReference type="ARBA" id="ARBA00022692"/>
    </source>
</evidence>
<evidence type="ECO:0000256" key="3">
    <source>
        <dbReference type="ARBA" id="ARBA00022448"/>
    </source>
</evidence>
<evidence type="ECO:0000256" key="8">
    <source>
        <dbReference type="ARBA" id="ARBA00023065"/>
    </source>
</evidence>